<dbReference type="Gene3D" id="3.40.50.2300">
    <property type="match status" value="2"/>
</dbReference>
<keyword evidence="3" id="KW-0813">Transport</keyword>
<feature type="chain" id="PRO_5045527449" evidence="4">
    <location>
        <begin position="25"/>
        <end position="406"/>
    </location>
</feature>
<accession>A0ABT9E9B5</accession>
<name>A0ABT9E9B5_9PROT</name>
<feature type="domain" description="Leucine-binding protein" evidence="5">
    <location>
        <begin position="30"/>
        <end position="369"/>
    </location>
</feature>
<evidence type="ECO:0000256" key="2">
    <source>
        <dbReference type="ARBA" id="ARBA00022729"/>
    </source>
</evidence>
<dbReference type="CDD" id="cd06327">
    <property type="entry name" value="PBP1_SBP-like"/>
    <property type="match status" value="1"/>
</dbReference>
<feature type="signal peptide" evidence="4">
    <location>
        <begin position="1"/>
        <end position="24"/>
    </location>
</feature>
<dbReference type="Pfam" id="PF13458">
    <property type="entry name" value="Peripla_BP_6"/>
    <property type="match status" value="1"/>
</dbReference>
<protein>
    <submittedName>
        <fullName evidence="6">ABC transporter substrate-binding protein</fullName>
    </submittedName>
</protein>
<keyword evidence="2 4" id="KW-0732">Signal</keyword>
<dbReference type="Proteomes" id="UP001243009">
    <property type="component" value="Unassembled WGS sequence"/>
</dbReference>
<dbReference type="RefSeq" id="WP_305107639.1">
    <property type="nucleotide sequence ID" value="NZ_JAUTWS010000058.1"/>
</dbReference>
<comment type="caution">
    <text evidence="6">The sequence shown here is derived from an EMBL/GenBank/DDBJ whole genome shotgun (WGS) entry which is preliminary data.</text>
</comment>
<evidence type="ECO:0000256" key="4">
    <source>
        <dbReference type="SAM" id="SignalP"/>
    </source>
</evidence>
<evidence type="ECO:0000313" key="7">
    <source>
        <dbReference type="Proteomes" id="UP001243009"/>
    </source>
</evidence>
<dbReference type="PANTHER" id="PTHR30483">
    <property type="entry name" value="LEUCINE-SPECIFIC-BINDING PROTEIN"/>
    <property type="match status" value="1"/>
</dbReference>
<dbReference type="PANTHER" id="PTHR30483:SF6">
    <property type="entry name" value="PERIPLASMIC BINDING PROTEIN OF ABC TRANSPORTER FOR NATURAL AMINO ACIDS"/>
    <property type="match status" value="1"/>
</dbReference>
<dbReference type="InterPro" id="IPR051010">
    <property type="entry name" value="BCAA_transport"/>
</dbReference>
<sequence length="406" mass="42854">MIQRRMLLAGAAGAIAAAPGAARAQGGGKPVRIGVLNDMSGVYSDYQGRGSVVAAELAVADGDGRVAGRPVEVVFADHQNKPDIGASIARRWLDLDGVDMILDVPNSAVALAVAELCREKNKVFIGSGAGTSELTGAKCSPNTVHWTYDTWSLANSLGRALVERGGKRWFLLVADYAFGYDLQSSITDAVQKAGGSIAGAVRHPLGTTDYSSFLLTAQASRADVLCLANAGGDTTTALKQAAEFGLTRQMKVAGPVVNINMIQPIGLRDAQGLLAVMPFYWDLNEGTRAFAGRFQAAHPRHLMPNDMQAGCYGATLHFLKAVAQVGGAEDGRAVVAAMKAIPTDDPIFGKGTVRQDGRKIHPVYLMQAKTPAESRGEWDFFKEVGTVPAEQAYRPLADGRCPLVTG</sequence>
<dbReference type="SUPFAM" id="SSF53822">
    <property type="entry name" value="Periplasmic binding protein-like I"/>
    <property type="match status" value="1"/>
</dbReference>
<evidence type="ECO:0000259" key="5">
    <source>
        <dbReference type="Pfam" id="PF13458"/>
    </source>
</evidence>
<keyword evidence="7" id="KW-1185">Reference proteome</keyword>
<reference evidence="6 7" key="1">
    <citation type="submission" date="2023-08" db="EMBL/GenBank/DDBJ databases">
        <title>The draft genome sequence of Paracraurococcus sp. LOR1-02.</title>
        <authorList>
            <person name="Kingkaew E."/>
            <person name="Tanasupawat S."/>
        </authorList>
    </citation>
    <scope>NUCLEOTIDE SEQUENCE [LARGE SCALE GENOMIC DNA]</scope>
    <source>
        <strain evidence="6 7">LOR1-02</strain>
    </source>
</reference>
<proteinExistence type="inferred from homology"/>
<dbReference type="InterPro" id="IPR028081">
    <property type="entry name" value="Leu-bd"/>
</dbReference>
<comment type="similarity">
    <text evidence="1">Belongs to the leucine-binding protein family.</text>
</comment>
<gene>
    <name evidence="6" type="ORF">Q7A36_30910</name>
</gene>
<evidence type="ECO:0000256" key="3">
    <source>
        <dbReference type="ARBA" id="ARBA00022970"/>
    </source>
</evidence>
<evidence type="ECO:0000313" key="6">
    <source>
        <dbReference type="EMBL" id="MDO9712783.1"/>
    </source>
</evidence>
<organism evidence="6 7">
    <name type="scientific">Paracraurococcus lichenis</name>
    <dbReference type="NCBI Taxonomy" id="3064888"/>
    <lineage>
        <taxon>Bacteria</taxon>
        <taxon>Pseudomonadati</taxon>
        <taxon>Pseudomonadota</taxon>
        <taxon>Alphaproteobacteria</taxon>
        <taxon>Acetobacterales</taxon>
        <taxon>Roseomonadaceae</taxon>
        <taxon>Paracraurococcus</taxon>
    </lineage>
</organism>
<dbReference type="InterPro" id="IPR028082">
    <property type="entry name" value="Peripla_BP_I"/>
</dbReference>
<keyword evidence="3" id="KW-0029">Amino-acid transport</keyword>
<dbReference type="EMBL" id="JAUTWS010000058">
    <property type="protein sequence ID" value="MDO9712783.1"/>
    <property type="molecule type" value="Genomic_DNA"/>
</dbReference>
<evidence type="ECO:0000256" key="1">
    <source>
        <dbReference type="ARBA" id="ARBA00010062"/>
    </source>
</evidence>